<protein>
    <submittedName>
        <fullName evidence="1">MAM domain-containing protein</fullName>
    </submittedName>
</protein>
<sequence length="671" mass="75351">LYFCQSFKIALGLFVTTSNLPFRAVDENIILENISYNCTFDTPCPWFSDGSTVDHWRLARGQPDSFLWLASTGSIQKPEEPFALIELRGKKADTLLSDKIPCEDGTSTLSFTYWIVGGANIKVCLVDLQGKNFNCTAMIGERSMPKKVSVPLPKVDSYFRVIFTIPRKLQLLQSFATSESTNFLQVTKNEITVTDECTETTTHTSFKSTSLVFYNVHWSLSPNSKSTEPSFDLVIIGNKTTPLFDQRRGRIIANGTNLFCDFTNDFPCLWGPESGRWGIIHEGALPSLSTNDSQSAPSYPAAIVIQGTAMLTSDPLKCQTGPGKLMFRYWTNGLPKIQICAIGYSFGSEIVECVSKTTEDIESVNDQSLLVFDIKKPILEPFTINIIPKWHDSARNQYLIIDEIIYLGNCDINKLSKEIHEKSNSTVRVKPKSYGNFIWPIEMHKLEVDEKKMHVSPSATALISESKWTTTITPKKAASQSLTSNYFDNACNYLNHGLTKVPWMLRNGVFRTSILDFANIPTNGKFISTILSPGQYAILESPLFQATSEASTLLLKYYRSSLYATIRLCVDSNHTKFYKKVSDFLQCPSILQKQISKNTHKWSSTYTRLPAGTTRFYLVAHNSNRSVINSVIAIHHIKLATCNAENDATVKTSIHQNLPSSFQYSNSIYQR</sequence>
<dbReference type="Gene3D" id="2.60.120.200">
    <property type="match status" value="1"/>
</dbReference>
<evidence type="ECO:0000313" key="1">
    <source>
        <dbReference type="WBParaSite" id="TCLT_0000483601-mRNA-1"/>
    </source>
</evidence>
<dbReference type="OMA" id="FRYWSNG"/>
<reference evidence="1" key="1">
    <citation type="submission" date="2017-02" db="UniProtKB">
        <authorList>
            <consortium name="WormBaseParasite"/>
        </authorList>
    </citation>
    <scope>IDENTIFICATION</scope>
</reference>
<dbReference type="AlphaFoldDB" id="A0A0N5CWV2"/>
<dbReference type="InterPro" id="IPR013320">
    <property type="entry name" value="ConA-like_dom_sf"/>
</dbReference>
<accession>A0A0N5CWV2</accession>
<dbReference type="WBParaSite" id="TCLT_0000483601-mRNA-1">
    <property type="protein sequence ID" value="TCLT_0000483601-mRNA-1"/>
    <property type="gene ID" value="TCLT_0000483601"/>
</dbReference>
<name>A0A0N5CWV2_THECL</name>
<proteinExistence type="predicted"/>
<dbReference type="SUPFAM" id="SSF49899">
    <property type="entry name" value="Concanavalin A-like lectins/glucanases"/>
    <property type="match status" value="1"/>
</dbReference>
<organism evidence="1">
    <name type="scientific">Thelazia callipaeda</name>
    <name type="common">Oriental eyeworm</name>
    <name type="synonym">Parasitic nematode</name>
    <dbReference type="NCBI Taxonomy" id="103827"/>
    <lineage>
        <taxon>Eukaryota</taxon>
        <taxon>Metazoa</taxon>
        <taxon>Ecdysozoa</taxon>
        <taxon>Nematoda</taxon>
        <taxon>Chromadorea</taxon>
        <taxon>Rhabditida</taxon>
        <taxon>Spirurina</taxon>
        <taxon>Spiruromorpha</taxon>
        <taxon>Thelazioidea</taxon>
        <taxon>Thelaziidae</taxon>
        <taxon>Thelazia</taxon>
    </lineage>
</organism>